<feature type="transmembrane region" description="Helical" evidence="6">
    <location>
        <begin position="434"/>
        <end position="456"/>
    </location>
</feature>
<dbReference type="GO" id="GO:0005975">
    <property type="term" value="P:carbohydrate metabolic process"/>
    <property type="evidence" value="ECO:0007669"/>
    <property type="project" value="InterPro"/>
</dbReference>
<comment type="caution">
    <text evidence="8">The sequence shown here is derived from an EMBL/GenBank/DDBJ whole genome shotgun (WGS) entry which is preliminary data.</text>
</comment>
<keyword evidence="5 6" id="KW-0472">Membrane</keyword>
<dbReference type="GO" id="GO:0016020">
    <property type="term" value="C:membrane"/>
    <property type="evidence" value="ECO:0007669"/>
    <property type="project" value="UniProtKB-SubCell"/>
</dbReference>
<dbReference type="PANTHER" id="PTHR41814:SF1">
    <property type="entry name" value="CELLULASE"/>
    <property type="match status" value="1"/>
</dbReference>
<reference evidence="8 9" key="1">
    <citation type="submission" date="2021-12" db="EMBL/GenBank/DDBJ databases">
        <title>High titer production of polyol ester of fatty acids by Rhodotorula paludigena BS15 towards product separation-free biomass refinery.</title>
        <authorList>
            <person name="Mano J."/>
            <person name="Ono H."/>
            <person name="Tanaka T."/>
            <person name="Naito K."/>
            <person name="Sushida H."/>
            <person name="Ike M."/>
            <person name="Tokuyasu K."/>
            <person name="Kitaoka M."/>
        </authorList>
    </citation>
    <scope>NUCLEOTIDE SEQUENCE [LARGE SCALE GENOMIC DNA]</scope>
    <source>
        <strain evidence="8 9">BS15</strain>
    </source>
</reference>
<dbReference type="PANTHER" id="PTHR41814">
    <property type="entry name" value="EXPRESSED PROTEIN"/>
    <property type="match status" value="1"/>
</dbReference>
<name>A0AAV5GPY3_9BASI</name>
<keyword evidence="9" id="KW-1185">Reference proteome</keyword>
<dbReference type="Gene3D" id="1.50.10.10">
    <property type="match status" value="1"/>
</dbReference>
<dbReference type="PROSITE" id="PS51257">
    <property type="entry name" value="PROKAR_LIPOPROTEIN"/>
    <property type="match status" value="1"/>
</dbReference>
<dbReference type="InterPro" id="IPR007305">
    <property type="entry name" value="Vesicle_transpt_Got1/SFT2"/>
</dbReference>
<dbReference type="InterPro" id="IPR010905">
    <property type="entry name" value="Glyco_hydro_88"/>
</dbReference>
<evidence type="ECO:0000256" key="4">
    <source>
        <dbReference type="ARBA" id="ARBA00022989"/>
    </source>
</evidence>
<feature type="signal peptide" evidence="7">
    <location>
        <begin position="1"/>
        <end position="17"/>
    </location>
</feature>
<keyword evidence="3" id="KW-0378">Hydrolase</keyword>
<keyword evidence="2 6" id="KW-0812">Transmembrane</keyword>
<evidence type="ECO:0000256" key="2">
    <source>
        <dbReference type="ARBA" id="ARBA00022692"/>
    </source>
</evidence>
<evidence type="ECO:0000313" key="9">
    <source>
        <dbReference type="Proteomes" id="UP001342314"/>
    </source>
</evidence>
<accession>A0AAV5GPY3</accession>
<dbReference type="SUPFAM" id="SSF48208">
    <property type="entry name" value="Six-hairpin glycosidases"/>
    <property type="match status" value="1"/>
</dbReference>
<dbReference type="AlphaFoldDB" id="A0AAV5GPY3"/>
<dbReference type="GO" id="GO:0016787">
    <property type="term" value="F:hydrolase activity"/>
    <property type="evidence" value="ECO:0007669"/>
    <property type="project" value="UniProtKB-KW"/>
</dbReference>
<protein>
    <submittedName>
        <fullName evidence="8">Uncharacterized protein</fullName>
    </submittedName>
</protein>
<dbReference type="GO" id="GO:0016192">
    <property type="term" value="P:vesicle-mediated transport"/>
    <property type="evidence" value="ECO:0007669"/>
    <property type="project" value="InterPro"/>
</dbReference>
<sequence>MRGSITLIAAAAAFACAAPLASDSTPLPNSTIALVKQRLSETGTDTWTSGTHMEALLELDYPELSVFSSATYPPTSTAPPRAVQSIVASWAAKRPSWTNELAYDNGGAAADPAALGVGWLVAAAFADDATKATYLDQVAKEARYILKSVPRLPDGAISHRPSGEAVSLWADFVSMVPPFLAYYGVATQDQSLVSEAVNQIKLYRKHLQAPSGAWEHIYGGDVVDGGLWNTGNGWAAHGIVRVLATIKNSQYKDDLADEAEQLASWATEILTVAFSKLKSDGFLPNYYGSSTFSDGSGSALLAASAYRLAQLNGTQSEYILDMAATIRSAVNNHVDTSTGWLAPVVGIWNELSGNEAAMVVDNMTTGDDSAFNFLELTRTQRLYGFSIWSFTFPFPLRGRIPADLAHGPVERSLVAGFGLSLLGAISYVRKQEPIFAVLYVVGVVCAVVGTGFLFGFKRQVNMMRDPVRQYAAAVFLLCVALTWMYVFAISIKIHSLSTSKRARAPEGQAFILLLETAWRDYSAGTYA</sequence>
<keyword evidence="4 6" id="KW-1133">Transmembrane helix</keyword>
<organism evidence="8 9">
    <name type="scientific">Rhodotorula paludigena</name>
    <dbReference type="NCBI Taxonomy" id="86838"/>
    <lineage>
        <taxon>Eukaryota</taxon>
        <taxon>Fungi</taxon>
        <taxon>Dikarya</taxon>
        <taxon>Basidiomycota</taxon>
        <taxon>Pucciniomycotina</taxon>
        <taxon>Microbotryomycetes</taxon>
        <taxon>Sporidiobolales</taxon>
        <taxon>Sporidiobolaceae</taxon>
        <taxon>Rhodotorula</taxon>
    </lineage>
</organism>
<evidence type="ECO:0000256" key="7">
    <source>
        <dbReference type="SAM" id="SignalP"/>
    </source>
</evidence>
<dbReference type="Pfam" id="PF04178">
    <property type="entry name" value="Got1"/>
    <property type="match status" value="1"/>
</dbReference>
<dbReference type="GO" id="GO:0005737">
    <property type="term" value="C:cytoplasm"/>
    <property type="evidence" value="ECO:0007669"/>
    <property type="project" value="UniProtKB-ARBA"/>
</dbReference>
<dbReference type="EMBL" id="BQKY01000018">
    <property type="protein sequence ID" value="GJN94651.1"/>
    <property type="molecule type" value="Genomic_DNA"/>
</dbReference>
<evidence type="ECO:0000256" key="3">
    <source>
        <dbReference type="ARBA" id="ARBA00022801"/>
    </source>
</evidence>
<evidence type="ECO:0000256" key="1">
    <source>
        <dbReference type="ARBA" id="ARBA00004141"/>
    </source>
</evidence>
<dbReference type="Proteomes" id="UP001342314">
    <property type="component" value="Unassembled WGS sequence"/>
</dbReference>
<feature type="transmembrane region" description="Helical" evidence="6">
    <location>
        <begin position="468"/>
        <end position="491"/>
    </location>
</feature>
<evidence type="ECO:0000256" key="6">
    <source>
        <dbReference type="SAM" id="Phobius"/>
    </source>
</evidence>
<evidence type="ECO:0000256" key="5">
    <source>
        <dbReference type="ARBA" id="ARBA00023136"/>
    </source>
</evidence>
<keyword evidence="7" id="KW-0732">Signal</keyword>
<dbReference type="Pfam" id="PF07470">
    <property type="entry name" value="Glyco_hydro_88"/>
    <property type="match status" value="1"/>
</dbReference>
<proteinExistence type="predicted"/>
<dbReference type="GO" id="GO:0012505">
    <property type="term" value="C:endomembrane system"/>
    <property type="evidence" value="ECO:0007669"/>
    <property type="project" value="UniProtKB-ARBA"/>
</dbReference>
<feature type="chain" id="PRO_5043573914" evidence="7">
    <location>
        <begin position="18"/>
        <end position="527"/>
    </location>
</feature>
<dbReference type="InterPro" id="IPR012341">
    <property type="entry name" value="6hp_glycosidase-like_sf"/>
</dbReference>
<gene>
    <name evidence="8" type="ORF">Rhopal_007734-T1</name>
</gene>
<comment type="subcellular location">
    <subcellularLocation>
        <location evidence="1">Membrane</location>
        <topology evidence="1">Multi-pass membrane protein</topology>
    </subcellularLocation>
</comment>
<dbReference type="InterPro" id="IPR008928">
    <property type="entry name" value="6-hairpin_glycosidase_sf"/>
</dbReference>
<evidence type="ECO:0000313" key="8">
    <source>
        <dbReference type="EMBL" id="GJN94651.1"/>
    </source>
</evidence>